<dbReference type="SUPFAM" id="SSF48484">
    <property type="entry name" value="Lipoxigenase"/>
    <property type="match status" value="1"/>
</dbReference>
<dbReference type="Gene3D" id="1.20.245.10">
    <property type="entry name" value="Lipoxygenase-1, Domain 5"/>
    <property type="match status" value="1"/>
</dbReference>
<keyword evidence="3" id="KW-1185">Reference proteome</keyword>
<gene>
    <name evidence="2" type="ORF">PPSIR1_20739</name>
</gene>
<dbReference type="Proteomes" id="UP000005801">
    <property type="component" value="Unassembled WGS sequence"/>
</dbReference>
<dbReference type="GO" id="GO:0046872">
    <property type="term" value="F:metal ion binding"/>
    <property type="evidence" value="ECO:0007669"/>
    <property type="project" value="InterPro"/>
</dbReference>
<dbReference type="STRING" id="391625.PPSIR1_20739"/>
<name>A6G2C4_9BACT</name>
<dbReference type="AlphaFoldDB" id="A6G2C4"/>
<evidence type="ECO:0000259" key="1">
    <source>
        <dbReference type="Pfam" id="PF00305"/>
    </source>
</evidence>
<accession>A6G2C4</accession>
<feature type="domain" description="Lipoxygenase" evidence="1">
    <location>
        <begin position="302"/>
        <end position="414"/>
    </location>
</feature>
<proteinExistence type="predicted"/>
<dbReference type="InterPro" id="IPR036226">
    <property type="entry name" value="LipOase_C_sf"/>
</dbReference>
<sequence>MCIDMSDFSETIKLFAKATAGTVLPLEAMDEAKAELAEKRKGWRTSKAARANPTHKVQGRLVFAATAGDAEPRPLPHMKVELWDRDLGGSDWLGEVQCGVDGRFEITYDPADAGRFDAPDFELRIVDTYAGRDTVLAIHEGPDNVETAGYDFGDVPVVYYEYHPDIPLPHLYTLEFGKQEYDAMPQDYAVGRKLALAKVARATMAVRLGHYTIDREVELEDIQADYRGKTGYEPPVTPGPDASAEERFIDKLLNGTCPTDFAIGPDVNGEEALHVIRNWDLYDLDGVHDLPNVHLVLRREGEGLRPVSLTIQRRANGAKEPGSELAPAETFSPSDEGWPAAQHVFECVNYIYSQAANHLARGHFNAEQFALAAFRNLHESPLTKLLFPHLKEVMIINVEGERAIFGPDGLITKNGALTETSLVEAILHAAGGVDWFEWKPREPLTAGHRYAHVAQLMWEALTEHVDAFFVEHLDGILEHWREVRGFSKDLAEHSVPYRPWSGELPEGLRPLDMREVAKPEAPRVEVDGVVRVATPVVHQDGEPDAADLGRLAQACRYAIFHASFFHSWVNDTSDSLEASYSQYNPVPGSSPKELTNHISTNLTLSQTRYGMIMRNEDGDVPRSLIEALRSRAEAFAAHDYDIRQIRARINI</sequence>
<dbReference type="EMBL" id="ABCS01000014">
    <property type="protein sequence ID" value="EDM80093.1"/>
    <property type="molecule type" value="Genomic_DNA"/>
</dbReference>
<reference evidence="2 3" key="1">
    <citation type="submission" date="2007-06" db="EMBL/GenBank/DDBJ databases">
        <authorList>
            <person name="Shimkets L."/>
            <person name="Ferriera S."/>
            <person name="Johnson J."/>
            <person name="Kravitz S."/>
            <person name="Beeson K."/>
            <person name="Sutton G."/>
            <person name="Rogers Y.-H."/>
            <person name="Friedman R."/>
            <person name="Frazier M."/>
            <person name="Venter J.C."/>
        </authorList>
    </citation>
    <scope>NUCLEOTIDE SEQUENCE [LARGE SCALE GENOMIC DNA]</scope>
    <source>
        <strain evidence="2 3">SIR-1</strain>
    </source>
</reference>
<dbReference type="eggNOG" id="COG0753">
    <property type="taxonomic scope" value="Bacteria"/>
</dbReference>
<evidence type="ECO:0000313" key="2">
    <source>
        <dbReference type="EMBL" id="EDM80093.1"/>
    </source>
</evidence>
<protein>
    <recommendedName>
        <fullName evidence="1">Lipoxygenase domain-containing protein</fullName>
    </recommendedName>
</protein>
<dbReference type="Pfam" id="PF00305">
    <property type="entry name" value="Lipoxygenase"/>
    <property type="match status" value="1"/>
</dbReference>
<dbReference type="InterPro" id="IPR013819">
    <property type="entry name" value="LipOase_C"/>
</dbReference>
<organism evidence="2 3">
    <name type="scientific">Plesiocystis pacifica SIR-1</name>
    <dbReference type="NCBI Taxonomy" id="391625"/>
    <lineage>
        <taxon>Bacteria</taxon>
        <taxon>Pseudomonadati</taxon>
        <taxon>Myxococcota</taxon>
        <taxon>Polyangia</taxon>
        <taxon>Nannocystales</taxon>
        <taxon>Nannocystaceae</taxon>
        <taxon>Plesiocystis</taxon>
    </lineage>
</organism>
<dbReference type="GO" id="GO:0016702">
    <property type="term" value="F:oxidoreductase activity, acting on single donors with incorporation of molecular oxygen, incorporation of two atoms of oxygen"/>
    <property type="evidence" value="ECO:0007669"/>
    <property type="project" value="InterPro"/>
</dbReference>
<comment type="caution">
    <text evidence="2">The sequence shown here is derived from an EMBL/GenBank/DDBJ whole genome shotgun (WGS) entry which is preliminary data.</text>
</comment>
<evidence type="ECO:0000313" key="3">
    <source>
        <dbReference type="Proteomes" id="UP000005801"/>
    </source>
</evidence>